<organism evidence="1">
    <name type="scientific">uncultured Rubrobacteraceae bacterium</name>
    <dbReference type="NCBI Taxonomy" id="349277"/>
    <lineage>
        <taxon>Bacteria</taxon>
        <taxon>Bacillati</taxon>
        <taxon>Actinomycetota</taxon>
        <taxon>Rubrobacteria</taxon>
        <taxon>Rubrobacterales</taxon>
        <taxon>Rubrobacteraceae</taxon>
        <taxon>environmental samples</taxon>
    </lineage>
</organism>
<gene>
    <name evidence="1" type="ORF">AVDCRST_MAG05-3613</name>
</gene>
<name>A0A6J4TDJ1_9ACTN</name>
<reference evidence="1" key="1">
    <citation type="submission" date="2020-02" db="EMBL/GenBank/DDBJ databases">
        <authorList>
            <person name="Meier V. D."/>
        </authorList>
    </citation>
    <scope>NUCLEOTIDE SEQUENCE</scope>
    <source>
        <strain evidence="1">AVDCRST_MAG05</strain>
    </source>
</reference>
<dbReference type="AlphaFoldDB" id="A0A6J4TDJ1"/>
<proteinExistence type="predicted"/>
<dbReference type="EMBL" id="CADCVM010000400">
    <property type="protein sequence ID" value="CAA9520973.1"/>
    <property type="molecule type" value="Genomic_DNA"/>
</dbReference>
<accession>A0A6J4TDJ1</accession>
<sequence length="76" mass="8418">MGSIDDSRGRCIRRFGEEAVLPALREAFGQRPEWRGFGARQLSVLLFLHGYLSTPPEDLDVEAALPCALEDWEGAA</sequence>
<evidence type="ECO:0000313" key="1">
    <source>
        <dbReference type="EMBL" id="CAA9520973.1"/>
    </source>
</evidence>
<protein>
    <submittedName>
        <fullName evidence="1">Uncharacterized protein</fullName>
    </submittedName>
</protein>